<comment type="subcellular location">
    <subcellularLocation>
        <location evidence="3">Cytoplasm</location>
    </subcellularLocation>
</comment>
<comment type="similarity">
    <text evidence="3">Belongs to the RimP family.</text>
</comment>
<dbReference type="Proteomes" id="UP000297288">
    <property type="component" value="Unassembled WGS sequence"/>
</dbReference>
<dbReference type="SUPFAM" id="SSF75420">
    <property type="entry name" value="YhbC-like, N-terminal domain"/>
    <property type="match status" value="1"/>
</dbReference>
<dbReference type="SUPFAM" id="SSF74942">
    <property type="entry name" value="YhbC-like, C-terminal domain"/>
    <property type="match status" value="1"/>
</dbReference>
<comment type="function">
    <text evidence="3">Required for maturation of 30S ribosomal subunits.</text>
</comment>
<reference evidence="7 9" key="2">
    <citation type="submission" date="2019-04" db="EMBL/GenBank/DDBJ databases">
        <title>Draft genome sequence data and analysis of a Fermenting Bacterium, Geotoga petraea strain HO-Geo1, isolated from heavy-oil petroleum reservoir in Russia.</title>
        <authorList>
            <person name="Grouzdev D.S."/>
            <person name="Semenova E.M."/>
            <person name="Sokolova D.S."/>
            <person name="Tourova T.P."/>
            <person name="Poltaraus A.B."/>
            <person name="Nazina T.N."/>
        </authorList>
    </citation>
    <scope>NUCLEOTIDE SEQUENCE [LARGE SCALE GENOMIC DNA]</scope>
    <source>
        <strain evidence="7 9">HO-Geo1</strain>
    </source>
</reference>
<evidence type="ECO:0000259" key="5">
    <source>
        <dbReference type="Pfam" id="PF17384"/>
    </source>
</evidence>
<evidence type="ECO:0000256" key="2">
    <source>
        <dbReference type="ARBA" id="ARBA00022517"/>
    </source>
</evidence>
<evidence type="ECO:0000259" key="4">
    <source>
        <dbReference type="Pfam" id="PF02576"/>
    </source>
</evidence>
<dbReference type="GO" id="GO:0006412">
    <property type="term" value="P:translation"/>
    <property type="evidence" value="ECO:0007669"/>
    <property type="project" value="TreeGrafter"/>
</dbReference>
<dbReference type="EMBL" id="SRME01000004">
    <property type="protein sequence ID" value="TGG87458.1"/>
    <property type="molecule type" value="Genomic_DNA"/>
</dbReference>
<dbReference type="Proteomes" id="UP000199322">
    <property type="component" value="Unassembled WGS sequence"/>
</dbReference>
<dbReference type="GO" id="GO:0000028">
    <property type="term" value="P:ribosomal small subunit assembly"/>
    <property type="evidence" value="ECO:0007669"/>
    <property type="project" value="TreeGrafter"/>
</dbReference>
<dbReference type="STRING" id="28234.SAMN04488588_1289"/>
<feature type="domain" description="Ribosome maturation factor RimP C-terminal" evidence="5">
    <location>
        <begin position="88"/>
        <end position="154"/>
    </location>
</feature>
<keyword evidence="1 3" id="KW-0963">Cytoplasm</keyword>
<dbReference type="OrthoDB" id="9805006at2"/>
<dbReference type="InterPro" id="IPR035956">
    <property type="entry name" value="RimP_N_sf"/>
</dbReference>
<organism evidence="6 8">
    <name type="scientific">Geotoga petraea</name>
    <dbReference type="NCBI Taxonomy" id="28234"/>
    <lineage>
        <taxon>Bacteria</taxon>
        <taxon>Thermotogati</taxon>
        <taxon>Thermotogota</taxon>
        <taxon>Thermotogae</taxon>
        <taxon>Petrotogales</taxon>
        <taxon>Petrotogaceae</taxon>
        <taxon>Geotoga</taxon>
    </lineage>
</organism>
<evidence type="ECO:0000313" key="9">
    <source>
        <dbReference type="Proteomes" id="UP000297288"/>
    </source>
</evidence>
<dbReference type="Gene3D" id="3.30.300.70">
    <property type="entry name" value="RimP-like superfamily, N-terminal"/>
    <property type="match status" value="1"/>
</dbReference>
<dbReference type="CDD" id="cd01734">
    <property type="entry name" value="YlxS_C"/>
    <property type="match status" value="1"/>
</dbReference>
<accession>A0A1G6MB16</accession>
<dbReference type="InterPro" id="IPR028998">
    <property type="entry name" value="RimP_C"/>
</dbReference>
<proteinExistence type="inferred from homology"/>
<keyword evidence="2 3" id="KW-0690">Ribosome biogenesis</keyword>
<keyword evidence="8" id="KW-1185">Reference proteome</keyword>
<evidence type="ECO:0000256" key="1">
    <source>
        <dbReference type="ARBA" id="ARBA00022490"/>
    </source>
</evidence>
<evidence type="ECO:0000313" key="8">
    <source>
        <dbReference type="Proteomes" id="UP000199322"/>
    </source>
</evidence>
<reference evidence="6 8" key="1">
    <citation type="submission" date="2016-10" db="EMBL/GenBank/DDBJ databases">
        <authorList>
            <person name="de Groot N.N."/>
        </authorList>
    </citation>
    <scope>NUCLEOTIDE SEQUENCE [LARGE SCALE GENOMIC DNA]</scope>
    <source>
        <strain evidence="6 8">WG14</strain>
    </source>
</reference>
<dbReference type="HAMAP" id="MF_01077">
    <property type="entry name" value="RimP"/>
    <property type="match status" value="1"/>
</dbReference>
<evidence type="ECO:0000256" key="3">
    <source>
        <dbReference type="HAMAP-Rule" id="MF_01077"/>
    </source>
</evidence>
<evidence type="ECO:0000313" key="7">
    <source>
        <dbReference type="EMBL" id="TGG87458.1"/>
    </source>
</evidence>
<dbReference type="RefSeq" id="WP_091403768.1">
    <property type="nucleotide sequence ID" value="NZ_FMYV01000004.1"/>
</dbReference>
<dbReference type="InterPro" id="IPR028989">
    <property type="entry name" value="RimP_N"/>
</dbReference>
<gene>
    <name evidence="3" type="primary">rimP</name>
    <name evidence="7" type="ORF">E4650_06825</name>
    <name evidence="6" type="ORF">SAMN04488588_1289</name>
</gene>
<dbReference type="PANTHER" id="PTHR33867:SF1">
    <property type="entry name" value="RIBOSOME MATURATION FACTOR RIMP"/>
    <property type="match status" value="1"/>
</dbReference>
<dbReference type="EMBL" id="FMYV01000004">
    <property type="protein sequence ID" value="SDC52517.1"/>
    <property type="molecule type" value="Genomic_DNA"/>
</dbReference>
<feature type="domain" description="Ribosome maturation factor RimP N-terminal" evidence="4">
    <location>
        <begin position="14"/>
        <end position="85"/>
    </location>
</feature>
<evidence type="ECO:0000313" key="6">
    <source>
        <dbReference type="EMBL" id="SDC52517.1"/>
    </source>
</evidence>
<dbReference type="PANTHER" id="PTHR33867">
    <property type="entry name" value="RIBOSOME MATURATION FACTOR RIMP"/>
    <property type="match status" value="1"/>
</dbReference>
<dbReference type="GO" id="GO:0005829">
    <property type="term" value="C:cytosol"/>
    <property type="evidence" value="ECO:0007669"/>
    <property type="project" value="TreeGrafter"/>
</dbReference>
<dbReference type="Pfam" id="PF17384">
    <property type="entry name" value="DUF150_C"/>
    <property type="match status" value="1"/>
</dbReference>
<dbReference type="Pfam" id="PF02576">
    <property type="entry name" value="RimP_N"/>
    <property type="match status" value="1"/>
</dbReference>
<dbReference type="InterPro" id="IPR003728">
    <property type="entry name" value="Ribosome_maturation_RimP"/>
</dbReference>
<dbReference type="Gene3D" id="2.30.30.180">
    <property type="entry name" value="Ribosome maturation factor RimP, C-terminal domain"/>
    <property type="match status" value="1"/>
</dbReference>
<name>A0A1G6MB16_9BACT</name>
<protein>
    <recommendedName>
        <fullName evidence="3">Ribosome maturation factor RimP</fullName>
    </recommendedName>
</protein>
<sequence>MSEDFRDKIIKKSEEIAKSLGLELFEINITGPKRKKNIEITIDHPKESVSIEMCEKFSREIEPWFDSIDIPFKSYNLIVSSPGIDRALRGLKDYKRFKNRLAKFILSERIENRTVFIGHIKDADEERVIVHERDSKKDFEIPINTIKKANLEIDL</sequence>
<dbReference type="AlphaFoldDB" id="A0A1G6MB16"/>
<dbReference type="InterPro" id="IPR036847">
    <property type="entry name" value="RimP_C_sf"/>
</dbReference>